<dbReference type="InterPro" id="IPR007085">
    <property type="entry name" value="DNA/pantothenate-metab_flavo_C"/>
</dbReference>
<evidence type="ECO:0000313" key="5">
    <source>
        <dbReference type="EMBL" id="SUZ57153.1"/>
    </source>
</evidence>
<dbReference type="GO" id="GO:0010181">
    <property type="term" value="F:FMN binding"/>
    <property type="evidence" value="ECO:0007669"/>
    <property type="project" value="InterPro"/>
</dbReference>
<feature type="domain" description="Flavoprotein" evidence="3">
    <location>
        <begin position="19"/>
        <end position="163"/>
    </location>
</feature>
<keyword evidence="1" id="KW-0210">Decarboxylase</keyword>
<dbReference type="PANTHER" id="PTHR14359">
    <property type="entry name" value="HOMO-OLIGOMERIC FLAVIN CONTAINING CYS DECARBOXYLASE FAMILY"/>
    <property type="match status" value="1"/>
</dbReference>
<dbReference type="GO" id="GO:0071513">
    <property type="term" value="C:phosphopantothenoylcysteine decarboxylase complex"/>
    <property type="evidence" value="ECO:0007669"/>
    <property type="project" value="TreeGrafter"/>
</dbReference>
<dbReference type="GO" id="GO:0004633">
    <property type="term" value="F:phosphopantothenoylcysteine decarboxylase activity"/>
    <property type="evidence" value="ECO:0007669"/>
    <property type="project" value="InterPro"/>
</dbReference>
<dbReference type="SUPFAM" id="SSF52507">
    <property type="entry name" value="Homo-oligomeric flavin-containing Cys decarboxylases, HFCD"/>
    <property type="match status" value="1"/>
</dbReference>
<dbReference type="Gene3D" id="3.40.50.1950">
    <property type="entry name" value="Flavin prenyltransferase-like"/>
    <property type="match status" value="1"/>
</dbReference>
<dbReference type="InterPro" id="IPR035929">
    <property type="entry name" value="CoaB-like_sf"/>
</dbReference>
<dbReference type="GO" id="GO:0015937">
    <property type="term" value="P:coenzyme A biosynthetic process"/>
    <property type="evidence" value="ECO:0007669"/>
    <property type="project" value="InterPro"/>
</dbReference>
<dbReference type="AlphaFoldDB" id="A0A381NUJ4"/>
<accession>A0A381NUJ4</accession>
<proteinExistence type="inferred from homology"/>
<dbReference type="Pfam" id="PF02441">
    <property type="entry name" value="Flavoprotein"/>
    <property type="match status" value="1"/>
</dbReference>
<dbReference type="InterPro" id="IPR036551">
    <property type="entry name" value="Flavin_trans-like"/>
</dbReference>
<dbReference type="InterPro" id="IPR003382">
    <property type="entry name" value="Flavoprotein"/>
</dbReference>
<dbReference type="InterPro" id="IPR005252">
    <property type="entry name" value="CoaBC"/>
</dbReference>
<evidence type="ECO:0000256" key="1">
    <source>
        <dbReference type="ARBA" id="ARBA00022793"/>
    </source>
</evidence>
<dbReference type="GO" id="GO:0015941">
    <property type="term" value="P:pantothenate catabolic process"/>
    <property type="evidence" value="ECO:0007669"/>
    <property type="project" value="InterPro"/>
</dbReference>
<reference evidence="5" key="1">
    <citation type="submission" date="2018-05" db="EMBL/GenBank/DDBJ databases">
        <authorList>
            <person name="Lanie J.A."/>
            <person name="Ng W.-L."/>
            <person name="Kazmierczak K.M."/>
            <person name="Andrzejewski T.M."/>
            <person name="Davidsen T.M."/>
            <person name="Wayne K.J."/>
            <person name="Tettelin H."/>
            <person name="Glass J.I."/>
            <person name="Rusch D."/>
            <person name="Podicherti R."/>
            <person name="Tsui H.-C.T."/>
            <person name="Winkler M.E."/>
        </authorList>
    </citation>
    <scope>NUCLEOTIDE SEQUENCE</scope>
</reference>
<protein>
    <recommendedName>
        <fullName evidence="6">Flavoprotein domain-containing protein</fullName>
    </recommendedName>
</protein>
<evidence type="ECO:0000259" key="4">
    <source>
        <dbReference type="Pfam" id="PF04127"/>
    </source>
</evidence>
<dbReference type="Pfam" id="PF04127">
    <property type="entry name" value="DFP"/>
    <property type="match status" value="1"/>
</dbReference>
<dbReference type="HAMAP" id="MF_02225">
    <property type="entry name" value="CoaBC"/>
    <property type="match status" value="1"/>
</dbReference>
<name>A0A381NUJ4_9ZZZZ</name>
<gene>
    <name evidence="5" type="ORF">METZ01_LOCUS10007</name>
</gene>
<dbReference type="EMBL" id="UINC01000545">
    <property type="protein sequence ID" value="SUZ57153.1"/>
    <property type="molecule type" value="Genomic_DNA"/>
</dbReference>
<dbReference type="SUPFAM" id="SSF102645">
    <property type="entry name" value="CoaB-like"/>
    <property type="match status" value="1"/>
</dbReference>
<evidence type="ECO:0008006" key="6">
    <source>
        <dbReference type="Google" id="ProtNLM"/>
    </source>
</evidence>
<dbReference type="GO" id="GO:0004632">
    <property type="term" value="F:phosphopantothenate--cysteine ligase activity"/>
    <property type="evidence" value="ECO:0007669"/>
    <property type="project" value="InterPro"/>
</dbReference>
<dbReference type="NCBIfam" id="TIGR00521">
    <property type="entry name" value="coaBC_dfp"/>
    <property type="match status" value="1"/>
</dbReference>
<sequence length="411" mass="42965">MSPKITSIQPISHPPLEGKTVVLGVTGSIAAYKAADVASKLVQAGAMVDVIMTTSATEFVGAATFEALTHRPVTTGLWQARSELNMDHVALALQADCILIAPATANTIAKLALGIADDPLTATVLATEAPVIVAPAMDADMFASPSTQRNVNALVADGAIIAGPADGRLASGLLGKGRLVETNILEGLVRQAIGKHGDYSDRRVIVSAGGTRQPIDPVRFISNRSTGKMGHRIAEAARDRGADVLLVTASELPRPSGVEVVKAITVEEMRDAIVPSSSEADLLIMAAAISDFTPSHVSDQKIKKQGKPRTSLNLVEVEDFMPLAQGRKLIKVAFAAETNDVEENAKAKTAPKGAAFVVANDISEPGSGFGTDTNRVTFVDSEGNTQSHPLMTKLDVGHAILDRALPLLAKN</sequence>
<evidence type="ECO:0000259" key="3">
    <source>
        <dbReference type="Pfam" id="PF02441"/>
    </source>
</evidence>
<organism evidence="5">
    <name type="scientific">marine metagenome</name>
    <dbReference type="NCBI Taxonomy" id="408172"/>
    <lineage>
        <taxon>unclassified sequences</taxon>
        <taxon>metagenomes</taxon>
        <taxon>ecological metagenomes</taxon>
    </lineage>
</organism>
<dbReference type="Gene3D" id="3.40.50.10300">
    <property type="entry name" value="CoaB-like"/>
    <property type="match status" value="1"/>
</dbReference>
<evidence type="ECO:0000256" key="2">
    <source>
        <dbReference type="ARBA" id="ARBA00023239"/>
    </source>
</evidence>
<feature type="domain" description="DNA/pantothenate metabolism flavoprotein C-terminal" evidence="4">
    <location>
        <begin position="200"/>
        <end position="404"/>
    </location>
</feature>
<dbReference type="PANTHER" id="PTHR14359:SF6">
    <property type="entry name" value="PHOSPHOPANTOTHENOYLCYSTEINE DECARBOXYLASE"/>
    <property type="match status" value="1"/>
</dbReference>
<keyword evidence="2" id="KW-0456">Lyase</keyword>